<dbReference type="Proteomes" id="UP001144978">
    <property type="component" value="Unassembled WGS sequence"/>
</dbReference>
<dbReference type="EMBL" id="JANSHE010005045">
    <property type="protein sequence ID" value="KAJ2973010.1"/>
    <property type="molecule type" value="Genomic_DNA"/>
</dbReference>
<organism evidence="1 2">
    <name type="scientific">Trametes sanguinea</name>
    <dbReference type="NCBI Taxonomy" id="158606"/>
    <lineage>
        <taxon>Eukaryota</taxon>
        <taxon>Fungi</taxon>
        <taxon>Dikarya</taxon>
        <taxon>Basidiomycota</taxon>
        <taxon>Agaricomycotina</taxon>
        <taxon>Agaricomycetes</taxon>
        <taxon>Polyporales</taxon>
        <taxon>Polyporaceae</taxon>
        <taxon>Trametes</taxon>
    </lineage>
</organism>
<comment type="caution">
    <text evidence="1">The sequence shown here is derived from an EMBL/GenBank/DDBJ whole genome shotgun (WGS) entry which is preliminary data.</text>
</comment>
<reference evidence="1" key="1">
    <citation type="submission" date="2022-08" db="EMBL/GenBank/DDBJ databases">
        <title>Genome Sequence of Pycnoporus sanguineus.</title>
        <authorList>
            <person name="Buettner E."/>
        </authorList>
    </citation>
    <scope>NUCLEOTIDE SEQUENCE</scope>
    <source>
        <strain evidence="1">CG-C14</strain>
    </source>
</reference>
<protein>
    <submittedName>
        <fullName evidence="1">Uncharacterized protein</fullName>
    </submittedName>
</protein>
<name>A0ACC1N155_9APHY</name>
<sequence length="203" mass="21653">MSAYAGEVADSNSLSSAGQSQPWVVALRLESSLDSSVHSPVVSVQVMLGTEDADNVARSANLDQVPDFIAANSQGNAVLVFGDTNSRYTRAADTGIRDLVSQEGMIDAWVKHARNGSPPAAGADALLCPDGVPTNISCETVDKVFFRGSKLIDLDSTDFFYDTDRFLSPNGSLLTDHNPVRVEFSWTLASNLRQSDLYGGPHG</sequence>
<gene>
    <name evidence="1" type="ORF">NUW54_g12148</name>
</gene>
<accession>A0ACC1N155</accession>
<evidence type="ECO:0000313" key="2">
    <source>
        <dbReference type="Proteomes" id="UP001144978"/>
    </source>
</evidence>
<evidence type="ECO:0000313" key="1">
    <source>
        <dbReference type="EMBL" id="KAJ2973010.1"/>
    </source>
</evidence>
<proteinExistence type="predicted"/>
<keyword evidence="2" id="KW-1185">Reference proteome</keyword>